<protein>
    <submittedName>
        <fullName evidence="2">Uncharacterized protein</fullName>
    </submittedName>
</protein>
<dbReference type="KEGG" id="ppse:BN5_1674"/>
<reference evidence="2 3" key="1">
    <citation type="submission" date="2013-11" db="EMBL/GenBank/DDBJ databases">
        <title>Complete genome sequence of the cyanide-degrading bacterium Pseudomonas pseudoalcaligenes CECT 5344.</title>
        <authorList>
            <person name="Wibberg D."/>
            <person name="Puehler A."/>
            <person name="Schlueter A."/>
        </authorList>
    </citation>
    <scope>NUCLEOTIDE SEQUENCE [LARGE SCALE GENOMIC DNA]</scope>
    <source>
        <strain evidence="3">CECT 5344</strain>
    </source>
</reference>
<proteinExistence type="predicted"/>
<dbReference type="AlphaFoldDB" id="W6QTP3"/>
<accession>W6QTP3</accession>
<dbReference type="Proteomes" id="UP000032841">
    <property type="component" value="Chromosome"/>
</dbReference>
<name>W6QTP3_ECTO5</name>
<dbReference type="EMBL" id="HG916826">
    <property type="protein sequence ID" value="CDM40260.1"/>
    <property type="molecule type" value="Genomic_DNA"/>
</dbReference>
<dbReference type="HOGENOM" id="CLU_1480822_0_0_6"/>
<organism evidence="2 3">
    <name type="scientific">Ectopseudomonas oleovorans (strain CECT 5344)</name>
    <name type="common">Pseudomonas pseudoalcaligenes</name>
    <dbReference type="NCBI Taxonomy" id="1182590"/>
    <lineage>
        <taxon>Bacteria</taxon>
        <taxon>Pseudomonadati</taxon>
        <taxon>Pseudomonadota</taxon>
        <taxon>Gammaproteobacteria</taxon>
        <taxon>Pseudomonadales</taxon>
        <taxon>Pseudomonadaceae</taxon>
        <taxon>Ectopseudomonas</taxon>
    </lineage>
</organism>
<feature type="compositionally biased region" description="Basic residues" evidence="1">
    <location>
        <begin position="153"/>
        <end position="162"/>
    </location>
</feature>
<gene>
    <name evidence="2" type="ORF">BN5_1674</name>
</gene>
<evidence type="ECO:0000313" key="3">
    <source>
        <dbReference type="Proteomes" id="UP000032841"/>
    </source>
</evidence>
<evidence type="ECO:0000313" key="2">
    <source>
        <dbReference type="EMBL" id="CDM40260.1"/>
    </source>
</evidence>
<feature type="region of interest" description="Disordered" evidence="1">
    <location>
        <begin position="134"/>
        <end position="182"/>
    </location>
</feature>
<feature type="region of interest" description="Disordered" evidence="1">
    <location>
        <begin position="36"/>
        <end position="62"/>
    </location>
</feature>
<sequence>MELVAIASSHQRLTTNQRVMSRFDAVKEAAVSPLENCRRLPQSAPHTYPGHPHGEAEQTRRKEAKRPTCWGCRTANESKDFAPGRGSYAKPSGTAICVGAAPRGEWRPFHDIRAVRKPQEQKLRPGAGLLRRTTEHHNLCRSRAPRRIAAVPRHPRRKKAARAKASPRDGAPTPSHRVPQSV</sequence>
<feature type="compositionally biased region" description="Basic and acidic residues" evidence="1">
    <location>
        <begin position="52"/>
        <end position="61"/>
    </location>
</feature>
<evidence type="ECO:0000256" key="1">
    <source>
        <dbReference type="SAM" id="MobiDB-lite"/>
    </source>
</evidence>